<dbReference type="Proteomes" id="UP000440732">
    <property type="component" value="Unassembled WGS sequence"/>
</dbReference>
<reference evidence="15 16" key="1">
    <citation type="submission" date="2018-09" db="EMBL/GenBank/DDBJ databases">
        <title>Genomic investigation of the strawberry pathogen Phytophthora fragariae indicates pathogenicity is determined by transcriptional variation in three key races.</title>
        <authorList>
            <person name="Adams T.M."/>
            <person name="Armitage A.D."/>
            <person name="Sobczyk M.K."/>
            <person name="Bates H.J."/>
            <person name="Dunwell J.M."/>
            <person name="Nellist C.F."/>
            <person name="Harrison R.J."/>
        </authorList>
    </citation>
    <scope>NUCLEOTIDE SEQUENCE [LARGE SCALE GENOMIC DNA]</scope>
    <source>
        <strain evidence="8 11">A4</strain>
        <strain evidence="7 12">BC-1</strain>
        <strain evidence="6 10">NOV-27</strain>
        <strain evidence="5 13">NOV-5</strain>
        <strain evidence="3 14">NOV-71</strain>
        <strain evidence="1 9">NOV-9</strain>
        <strain evidence="4 16">ONT-3</strain>
        <strain evidence="2 15">SCRP245</strain>
    </source>
</reference>
<dbReference type="EMBL" id="QXGD01001016">
    <property type="protein sequence ID" value="KAE9217323.1"/>
    <property type="molecule type" value="Genomic_DNA"/>
</dbReference>
<evidence type="ECO:0000313" key="6">
    <source>
        <dbReference type="EMBL" id="KAE9201054.1"/>
    </source>
</evidence>
<dbReference type="EMBL" id="QXGA01000909">
    <property type="protein sequence ID" value="KAE9136121.1"/>
    <property type="molecule type" value="Genomic_DNA"/>
</dbReference>
<evidence type="ECO:0000313" key="3">
    <source>
        <dbReference type="EMBL" id="KAE9099764.1"/>
    </source>
</evidence>
<dbReference type="Proteomes" id="UP000433483">
    <property type="component" value="Unassembled WGS sequence"/>
</dbReference>
<evidence type="ECO:0000313" key="11">
    <source>
        <dbReference type="Proteomes" id="UP000437068"/>
    </source>
</evidence>
<dbReference type="Proteomes" id="UP000440367">
    <property type="component" value="Unassembled WGS sequence"/>
</dbReference>
<accession>A0A6A3JZR4</accession>
<dbReference type="EMBL" id="QXGE01000906">
    <property type="protein sequence ID" value="KAE9301291.1"/>
    <property type="molecule type" value="Genomic_DNA"/>
</dbReference>
<dbReference type="EMBL" id="QXFZ01000980">
    <property type="protein sequence ID" value="KAE9099764.1"/>
    <property type="molecule type" value="Genomic_DNA"/>
</dbReference>
<evidence type="ECO:0000313" key="15">
    <source>
        <dbReference type="Proteomes" id="UP000460718"/>
    </source>
</evidence>
<dbReference type="Proteomes" id="UP000488956">
    <property type="component" value="Unassembled WGS sequence"/>
</dbReference>
<evidence type="ECO:0000313" key="14">
    <source>
        <dbReference type="Proteomes" id="UP000441208"/>
    </source>
</evidence>
<dbReference type="EMBL" id="QXGB01000923">
    <property type="protein sequence ID" value="KAE9201054.1"/>
    <property type="molecule type" value="Genomic_DNA"/>
</dbReference>
<dbReference type="EMBL" id="QXFX01000953">
    <property type="protein sequence ID" value="KAE9100010.1"/>
    <property type="molecule type" value="Genomic_DNA"/>
</dbReference>
<evidence type="ECO:0000313" key="5">
    <source>
        <dbReference type="EMBL" id="KAE9136121.1"/>
    </source>
</evidence>
<keyword evidence="10" id="KW-1185">Reference proteome</keyword>
<dbReference type="Proteomes" id="UP000460718">
    <property type="component" value="Unassembled WGS sequence"/>
</dbReference>
<evidence type="ECO:0000313" key="7">
    <source>
        <dbReference type="EMBL" id="KAE9217323.1"/>
    </source>
</evidence>
<name>A0A6A3JZR4_9STRA</name>
<gene>
    <name evidence="8" type="ORF">PF001_g14515</name>
    <name evidence="7" type="ORF">PF002_g16839</name>
    <name evidence="6" type="ORF">PF005_g15105</name>
    <name evidence="5" type="ORF">PF006_g14461</name>
    <name evidence="3" type="ORF">PF007_g15751</name>
    <name evidence="1" type="ORF">PF009_g16404</name>
    <name evidence="4" type="ORF">PF010_g14976</name>
    <name evidence="2" type="ORF">PF011_g14042</name>
</gene>
<evidence type="ECO:0000313" key="8">
    <source>
        <dbReference type="EMBL" id="KAE9301291.1"/>
    </source>
</evidence>
<evidence type="ECO:0000313" key="2">
    <source>
        <dbReference type="EMBL" id="KAE9000790.1"/>
    </source>
</evidence>
<organism evidence="2 15">
    <name type="scientific">Phytophthora fragariae</name>
    <dbReference type="NCBI Taxonomy" id="53985"/>
    <lineage>
        <taxon>Eukaryota</taxon>
        <taxon>Sar</taxon>
        <taxon>Stramenopiles</taxon>
        <taxon>Oomycota</taxon>
        <taxon>Peronosporomycetes</taxon>
        <taxon>Peronosporales</taxon>
        <taxon>Peronosporaceae</taxon>
        <taxon>Phytophthora</taxon>
    </lineage>
</organism>
<evidence type="ECO:0000313" key="16">
    <source>
        <dbReference type="Proteomes" id="UP000488956"/>
    </source>
</evidence>
<protein>
    <submittedName>
        <fullName evidence="2">Uncharacterized protein</fullName>
    </submittedName>
</protein>
<evidence type="ECO:0000313" key="12">
    <source>
        <dbReference type="Proteomes" id="UP000440367"/>
    </source>
</evidence>
<evidence type="ECO:0000313" key="4">
    <source>
        <dbReference type="EMBL" id="KAE9100010.1"/>
    </source>
</evidence>
<dbReference type="EMBL" id="QXFW01000891">
    <property type="protein sequence ID" value="KAE9000790.1"/>
    <property type="molecule type" value="Genomic_DNA"/>
</dbReference>
<evidence type="ECO:0000313" key="9">
    <source>
        <dbReference type="Proteomes" id="UP000429523"/>
    </source>
</evidence>
<dbReference type="EMBL" id="QXGF01000997">
    <property type="protein sequence ID" value="KAE8933599.1"/>
    <property type="molecule type" value="Genomic_DNA"/>
</dbReference>
<dbReference type="Proteomes" id="UP000441208">
    <property type="component" value="Unassembled WGS sequence"/>
</dbReference>
<dbReference type="Proteomes" id="UP000429523">
    <property type="component" value="Unassembled WGS sequence"/>
</dbReference>
<proteinExistence type="predicted"/>
<dbReference type="Proteomes" id="UP000437068">
    <property type="component" value="Unassembled WGS sequence"/>
</dbReference>
<dbReference type="AlphaFoldDB" id="A0A6A3JZR4"/>
<evidence type="ECO:0000313" key="10">
    <source>
        <dbReference type="Proteomes" id="UP000433483"/>
    </source>
</evidence>
<comment type="caution">
    <text evidence="2">The sequence shown here is derived from an EMBL/GenBank/DDBJ whole genome shotgun (WGS) entry which is preliminary data.</text>
</comment>
<evidence type="ECO:0000313" key="1">
    <source>
        <dbReference type="EMBL" id="KAE8933599.1"/>
    </source>
</evidence>
<evidence type="ECO:0000313" key="13">
    <source>
        <dbReference type="Proteomes" id="UP000440732"/>
    </source>
</evidence>
<sequence length="58" mass="6259">MHVGGCAVLVGLVCITTVRTVCSLCFSCISMIWYVLPTTRSGSRNSSRISMQSMASRT</sequence>